<dbReference type="InterPro" id="IPR036390">
    <property type="entry name" value="WH_DNA-bd_sf"/>
</dbReference>
<name>A0A4Y8CGU5_9HELO</name>
<dbReference type="GO" id="GO:0032259">
    <property type="term" value="P:methylation"/>
    <property type="evidence" value="ECO:0007669"/>
    <property type="project" value="UniProtKB-KW"/>
</dbReference>
<dbReference type="Pfam" id="PF00891">
    <property type="entry name" value="Methyltransf_2"/>
    <property type="match status" value="1"/>
</dbReference>
<evidence type="ECO:0000313" key="5">
    <source>
        <dbReference type="EMBL" id="TEY28929.1"/>
    </source>
</evidence>
<dbReference type="OrthoDB" id="1606438at2759"/>
<gene>
    <name evidence="5" type="ORF">BOTCAL_0989g00010</name>
</gene>
<reference evidence="5 6" key="1">
    <citation type="submission" date="2017-11" db="EMBL/GenBank/DDBJ databases">
        <title>Comparative genomics of Botrytis spp.</title>
        <authorList>
            <person name="Valero-Jimenez C.A."/>
            <person name="Tapia P."/>
            <person name="Veloso J."/>
            <person name="Silva-Moreno E."/>
            <person name="Staats M."/>
            <person name="Valdes J.H."/>
            <person name="Van Kan J.A.L."/>
        </authorList>
    </citation>
    <scope>NUCLEOTIDE SEQUENCE [LARGE SCALE GENOMIC DNA]</scope>
    <source>
        <strain evidence="5 6">MUCL2830</strain>
    </source>
</reference>
<dbReference type="PANTHER" id="PTHR43712">
    <property type="entry name" value="PUTATIVE (AFU_ORTHOLOGUE AFUA_4G14580)-RELATED"/>
    <property type="match status" value="1"/>
</dbReference>
<keyword evidence="1" id="KW-0489">Methyltransferase</keyword>
<dbReference type="PROSITE" id="PS51683">
    <property type="entry name" value="SAM_OMT_II"/>
    <property type="match status" value="1"/>
</dbReference>
<dbReference type="Proteomes" id="UP000297299">
    <property type="component" value="Unassembled WGS sequence"/>
</dbReference>
<proteinExistence type="predicted"/>
<dbReference type="InterPro" id="IPR036388">
    <property type="entry name" value="WH-like_DNA-bd_sf"/>
</dbReference>
<dbReference type="InterPro" id="IPR016461">
    <property type="entry name" value="COMT-like"/>
</dbReference>
<dbReference type="PANTHER" id="PTHR43712:SF12">
    <property type="entry name" value="STERIGMATOCYSTIN 8-O-METHYLTRANSFERASE"/>
    <property type="match status" value="1"/>
</dbReference>
<keyword evidence="2" id="KW-0808">Transferase</keyword>
<accession>A0A4Y8CGU5</accession>
<dbReference type="InterPro" id="IPR001077">
    <property type="entry name" value="COMT_C"/>
</dbReference>
<dbReference type="GO" id="GO:0008171">
    <property type="term" value="F:O-methyltransferase activity"/>
    <property type="evidence" value="ECO:0007669"/>
    <property type="project" value="InterPro"/>
</dbReference>
<evidence type="ECO:0000313" key="6">
    <source>
        <dbReference type="Proteomes" id="UP000297299"/>
    </source>
</evidence>
<evidence type="ECO:0000256" key="3">
    <source>
        <dbReference type="ARBA" id="ARBA00022691"/>
    </source>
</evidence>
<comment type="caution">
    <text evidence="5">The sequence shown here is derived from an EMBL/GenBank/DDBJ whole genome shotgun (WGS) entry which is preliminary data.</text>
</comment>
<organism evidence="5 6">
    <name type="scientific">Botryotinia calthae</name>
    <dbReference type="NCBI Taxonomy" id="38488"/>
    <lineage>
        <taxon>Eukaryota</taxon>
        <taxon>Fungi</taxon>
        <taxon>Dikarya</taxon>
        <taxon>Ascomycota</taxon>
        <taxon>Pezizomycotina</taxon>
        <taxon>Leotiomycetes</taxon>
        <taxon>Helotiales</taxon>
        <taxon>Sclerotiniaceae</taxon>
        <taxon>Botryotinia</taxon>
    </lineage>
</organism>
<keyword evidence="6" id="KW-1185">Reference proteome</keyword>
<protein>
    <recommendedName>
        <fullName evidence="4">O-methyltransferase C-terminal domain-containing protein</fullName>
    </recommendedName>
</protein>
<dbReference type="AlphaFoldDB" id="A0A4Y8CGU5"/>
<dbReference type="Gene3D" id="1.10.10.10">
    <property type="entry name" value="Winged helix-like DNA-binding domain superfamily/Winged helix DNA-binding domain"/>
    <property type="match status" value="1"/>
</dbReference>
<evidence type="ECO:0000256" key="1">
    <source>
        <dbReference type="ARBA" id="ARBA00022603"/>
    </source>
</evidence>
<feature type="domain" description="O-methyltransferase C-terminal" evidence="4">
    <location>
        <begin position="147"/>
        <end position="294"/>
    </location>
</feature>
<dbReference type="SUPFAM" id="SSF53335">
    <property type="entry name" value="S-adenosyl-L-methionine-dependent methyltransferases"/>
    <property type="match status" value="1"/>
</dbReference>
<sequence>MVPAGGRISFADIAKQTPLTEQMVTRLLRHAMMMRIFYKPKPGFVAHTKASKIFINPVTNDWLITGTEEMWPASTKTVEALEKWPGSEEPRLCIENNTTDSIYAFLGAHSERAGRFANAMVSHLKKPEHDPKYITDYVDWASLREAQVTHLGVGPGIFAMALAKQHSNLKVVVQDMAFMMGLLKLEHPSKELKGKVTFEPHDFFAPQTTSADVFCFRWTYRNWAYKYSILALKAQLPVLKPGNRLIIQDNILPEPGTGPAWREKAARSGDLSLATSFNSRDRTVADWKKLVQEADPSFVFMNFTLPKGSALGILEFVWEGKA</sequence>
<dbReference type="EMBL" id="PHWZ01000985">
    <property type="protein sequence ID" value="TEY28929.1"/>
    <property type="molecule type" value="Genomic_DNA"/>
</dbReference>
<keyword evidence="3" id="KW-0949">S-adenosyl-L-methionine</keyword>
<evidence type="ECO:0000256" key="2">
    <source>
        <dbReference type="ARBA" id="ARBA00022679"/>
    </source>
</evidence>
<dbReference type="InterPro" id="IPR029063">
    <property type="entry name" value="SAM-dependent_MTases_sf"/>
</dbReference>
<evidence type="ECO:0000259" key="4">
    <source>
        <dbReference type="Pfam" id="PF00891"/>
    </source>
</evidence>
<dbReference type="Gene3D" id="3.40.50.150">
    <property type="entry name" value="Vaccinia Virus protein VP39"/>
    <property type="match status" value="1"/>
</dbReference>
<dbReference type="SUPFAM" id="SSF46785">
    <property type="entry name" value="Winged helix' DNA-binding domain"/>
    <property type="match status" value="1"/>
</dbReference>